<evidence type="ECO:0000313" key="6">
    <source>
        <dbReference type="EMBL" id="OLF18931.1"/>
    </source>
</evidence>
<dbReference type="SMART" id="SM01012">
    <property type="entry name" value="ANTAR"/>
    <property type="match status" value="1"/>
</dbReference>
<dbReference type="SUPFAM" id="SSF55781">
    <property type="entry name" value="GAF domain-like"/>
    <property type="match status" value="1"/>
</dbReference>
<dbReference type="PIRSF" id="PIRSF036625">
    <property type="entry name" value="GAF_ANTAR"/>
    <property type="match status" value="1"/>
</dbReference>
<organism evidence="6 7">
    <name type="scientific">Actinophytocola xanthii</name>
    <dbReference type="NCBI Taxonomy" id="1912961"/>
    <lineage>
        <taxon>Bacteria</taxon>
        <taxon>Bacillati</taxon>
        <taxon>Actinomycetota</taxon>
        <taxon>Actinomycetes</taxon>
        <taxon>Pseudonocardiales</taxon>
        <taxon>Pseudonocardiaceae</taxon>
    </lineage>
</organism>
<evidence type="ECO:0000256" key="4">
    <source>
        <dbReference type="ARBA" id="ARBA00023163"/>
    </source>
</evidence>
<protein>
    <recommendedName>
        <fullName evidence="5">ANTAR domain-containing protein</fullName>
    </recommendedName>
</protein>
<dbReference type="Gene3D" id="1.10.10.10">
    <property type="entry name" value="Winged helix-like DNA-binding domain superfamily/Winged helix DNA-binding domain"/>
    <property type="match status" value="1"/>
</dbReference>
<dbReference type="GO" id="GO:0003723">
    <property type="term" value="F:RNA binding"/>
    <property type="evidence" value="ECO:0007669"/>
    <property type="project" value="InterPro"/>
</dbReference>
<dbReference type="STRING" id="1912961.BU204_03475"/>
<dbReference type="SUPFAM" id="SSF52172">
    <property type="entry name" value="CheY-like"/>
    <property type="match status" value="1"/>
</dbReference>
<proteinExistence type="predicted"/>
<reference evidence="6 7" key="1">
    <citation type="submission" date="2016-12" db="EMBL/GenBank/DDBJ databases">
        <title>The draft genome sequence of Actinophytocola sp. 11-183.</title>
        <authorList>
            <person name="Wang W."/>
            <person name="Yuan L."/>
        </authorList>
    </citation>
    <scope>NUCLEOTIDE SEQUENCE [LARGE SCALE GENOMIC DNA]</scope>
    <source>
        <strain evidence="6 7">11-183</strain>
    </source>
</reference>
<dbReference type="PROSITE" id="PS50921">
    <property type="entry name" value="ANTAR"/>
    <property type="match status" value="1"/>
</dbReference>
<sequence length="238" mass="25068">MSSTAAEELAETFVELADTLVDEVDPDDFLDLLAGRCVRLLQLAAAGLLLVDRSGRPHATGASDERAARLSRLDEGPAHDCCRAGVPVRALHLSSTGGPWPRFGATAAAVGFASAHAVPLRARGEVLGALALYRTAPGELDDVRARVAQALADLAAIGLAQARSVRRQAELAAQLQNALTSRVVIEQAKGIVAERFQVPVDTAFNALRRHARATNTRIAELCGAVVTGQFDTARLPLP</sequence>
<name>A0A1Q8CX51_9PSEU</name>
<dbReference type="Pfam" id="PF03861">
    <property type="entry name" value="ANTAR"/>
    <property type="match status" value="1"/>
</dbReference>
<evidence type="ECO:0000256" key="2">
    <source>
        <dbReference type="ARBA" id="ARBA00022777"/>
    </source>
</evidence>
<evidence type="ECO:0000256" key="3">
    <source>
        <dbReference type="ARBA" id="ARBA00023015"/>
    </source>
</evidence>
<dbReference type="RefSeq" id="WP_075124055.1">
    <property type="nucleotide sequence ID" value="NZ_MSIE01000004.1"/>
</dbReference>
<dbReference type="InterPro" id="IPR012074">
    <property type="entry name" value="GAF_ANTAR"/>
</dbReference>
<feature type="domain" description="ANTAR" evidence="5">
    <location>
        <begin position="165"/>
        <end position="226"/>
    </location>
</feature>
<dbReference type="EMBL" id="MSIE01000004">
    <property type="protein sequence ID" value="OLF18931.1"/>
    <property type="molecule type" value="Genomic_DNA"/>
</dbReference>
<dbReference type="SMART" id="SM00065">
    <property type="entry name" value="GAF"/>
    <property type="match status" value="1"/>
</dbReference>
<dbReference type="InterPro" id="IPR003018">
    <property type="entry name" value="GAF"/>
</dbReference>
<dbReference type="OrthoDB" id="3683444at2"/>
<keyword evidence="1" id="KW-0808">Transferase</keyword>
<dbReference type="InterPro" id="IPR005561">
    <property type="entry name" value="ANTAR"/>
</dbReference>
<keyword evidence="2" id="KW-0418">Kinase</keyword>
<keyword evidence="3" id="KW-0805">Transcription regulation</keyword>
<gene>
    <name evidence="6" type="ORF">BU204_03475</name>
</gene>
<dbReference type="Proteomes" id="UP000185596">
    <property type="component" value="Unassembled WGS sequence"/>
</dbReference>
<dbReference type="InterPro" id="IPR036388">
    <property type="entry name" value="WH-like_DNA-bd_sf"/>
</dbReference>
<accession>A0A1Q8CX51</accession>
<evidence type="ECO:0000313" key="7">
    <source>
        <dbReference type="Proteomes" id="UP000185596"/>
    </source>
</evidence>
<dbReference type="InterPro" id="IPR029016">
    <property type="entry name" value="GAF-like_dom_sf"/>
</dbReference>
<dbReference type="Pfam" id="PF13185">
    <property type="entry name" value="GAF_2"/>
    <property type="match status" value="1"/>
</dbReference>
<dbReference type="GO" id="GO:0016301">
    <property type="term" value="F:kinase activity"/>
    <property type="evidence" value="ECO:0007669"/>
    <property type="project" value="UniProtKB-KW"/>
</dbReference>
<keyword evidence="7" id="KW-1185">Reference proteome</keyword>
<dbReference type="InterPro" id="IPR011006">
    <property type="entry name" value="CheY-like_superfamily"/>
</dbReference>
<comment type="caution">
    <text evidence="6">The sequence shown here is derived from an EMBL/GenBank/DDBJ whole genome shotgun (WGS) entry which is preliminary data.</text>
</comment>
<evidence type="ECO:0000259" key="5">
    <source>
        <dbReference type="PROSITE" id="PS50921"/>
    </source>
</evidence>
<dbReference type="AlphaFoldDB" id="A0A1Q8CX51"/>
<evidence type="ECO:0000256" key="1">
    <source>
        <dbReference type="ARBA" id="ARBA00022679"/>
    </source>
</evidence>
<dbReference type="Gene3D" id="3.30.450.40">
    <property type="match status" value="1"/>
</dbReference>
<keyword evidence="4" id="KW-0804">Transcription</keyword>